<feature type="domain" description="N-acetyltransferase" evidence="3">
    <location>
        <begin position="4"/>
        <end position="154"/>
    </location>
</feature>
<evidence type="ECO:0000313" key="4">
    <source>
        <dbReference type="EMBL" id="MEC5386021.1"/>
    </source>
</evidence>
<dbReference type="InterPro" id="IPR050832">
    <property type="entry name" value="Bact_Acetyltransf"/>
</dbReference>
<dbReference type="Proteomes" id="UP001331561">
    <property type="component" value="Unassembled WGS sequence"/>
</dbReference>
<dbReference type="PANTHER" id="PTHR43877:SF1">
    <property type="entry name" value="ACETYLTRANSFERASE"/>
    <property type="match status" value="1"/>
</dbReference>
<comment type="caution">
    <text evidence="4">The sequence shown here is derived from an EMBL/GenBank/DDBJ whole genome shotgun (WGS) entry which is preliminary data.</text>
</comment>
<evidence type="ECO:0000313" key="5">
    <source>
        <dbReference type="Proteomes" id="UP001331561"/>
    </source>
</evidence>
<evidence type="ECO:0000256" key="1">
    <source>
        <dbReference type="ARBA" id="ARBA00022679"/>
    </source>
</evidence>
<dbReference type="Gene3D" id="3.40.630.30">
    <property type="match status" value="1"/>
</dbReference>
<evidence type="ECO:0000256" key="2">
    <source>
        <dbReference type="ARBA" id="ARBA00023315"/>
    </source>
</evidence>
<dbReference type="PANTHER" id="PTHR43877">
    <property type="entry name" value="AMINOALKYLPHOSPHONATE N-ACETYLTRANSFERASE-RELATED-RELATED"/>
    <property type="match status" value="1"/>
</dbReference>
<keyword evidence="1" id="KW-0808">Transferase</keyword>
<name>A0ABU6K3J7_9RHOO</name>
<sequence>MPLPSVRLAEPGDAGRIAELYAQLVNDPAVVVLPERITELARDRNTRLLVCEQLGNVCGTALLSFCADAMFGRQPFAVVENVVVGTHLRGQGIGSALMRHIELLCLEADCSKIMLLSSAHREDAHRFFERAGFASTSKRGFVKYRRAFSSGNPL</sequence>
<evidence type="ECO:0000259" key="3">
    <source>
        <dbReference type="PROSITE" id="PS51186"/>
    </source>
</evidence>
<dbReference type="CDD" id="cd04301">
    <property type="entry name" value="NAT_SF"/>
    <property type="match status" value="1"/>
</dbReference>
<proteinExistence type="predicted"/>
<reference evidence="4 5" key="1">
    <citation type="submission" date="2024-01" db="EMBL/GenBank/DDBJ databases">
        <title>Uliginosibacterium soil sp. nov.</title>
        <authorList>
            <person name="Lv Y."/>
        </authorList>
    </citation>
    <scope>NUCLEOTIDE SEQUENCE [LARGE SCALE GENOMIC DNA]</scope>
    <source>
        <strain evidence="4 5">H3</strain>
    </source>
</reference>
<keyword evidence="5" id="KW-1185">Reference proteome</keyword>
<keyword evidence="2" id="KW-0012">Acyltransferase</keyword>
<dbReference type="SUPFAM" id="SSF55729">
    <property type="entry name" value="Acyl-CoA N-acyltransferases (Nat)"/>
    <property type="match status" value="1"/>
</dbReference>
<dbReference type="PROSITE" id="PS51186">
    <property type="entry name" value="GNAT"/>
    <property type="match status" value="1"/>
</dbReference>
<organism evidence="4 5">
    <name type="scientific">Uliginosibacterium silvisoli</name>
    <dbReference type="NCBI Taxonomy" id="3114758"/>
    <lineage>
        <taxon>Bacteria</taxon>
        <taxon>Pseudomonadati</taxon>
        <taxon>Pseudomonadota</taxon>
        <taxon>Betaproteobacteria</taxon>
        <taxon>Rhodocyclales</taxon>
        <taxon>Zoogloeaceae</taxon>
        <taxon>Uliginosibacterium</taxon>
    </lineage>
</organism>
<dbReference type="InterPro" id="IPR000182">
    <property type="entry name" value="GNAT_dom"/>
</dbReference>
<dbReference type="InterPro" id="IPR016181">
    <property type="entry name" value="Acyl_CoA_acyltransferase"/>
</dbReference>
<gene>
    <name evidence="4" type="ORF">VVD49_09810</name>
</gene>
<accession>A0ABU6K3J7</accession>
<dbReference type="RefSeq" id="WP_327599002.1">
    <property type="nucleotide sequence ID" value="NZ_JAYXHS010000002.1"/>
</dbReference>
<protein>
    <submittedName>
        <fullName evidence="4">GNAT family N-acetyltransferase</fullName>
    </submittedName>
</protein>
<dbReference type="EMBL" id="JAYXHS010000002">
    <property type="protein sequence ID" value="MEC5386021.1"/>
    <property type="molecule type" value="Genomic_DNA"/>
</dbReference>
<dbReference type="Pfam" id="PF00583">
    <property type="entry name" value="Acetyltransf_1"/>
    <property type="match status" value="1"/>
</dbReference>